<sequence>MKGTGVSGINSTRPRHLGAVLALLAFAQMIIAIDYNIVFVSLPEIGEDLGFGAQDLQWVVSAYAVAFGGFLLLGGRATDLFGRKRMFVLGLFLYAASSLAGGFADAPWLLIAARAVQGLGGAFLAPATLSLVTSLFAEGAERNRALSVWGGAGGSGMVLGSILGGLLTDAFGWPSVFYVNVLLAGAAMVVAVWLLPDDTPQAGGGFDLPGAVTGTAASTLFVFALVQGPDAGWGSGQVLTSLAVAVVTFAVFLVIERRSAAPMVPLRLFGNRNLSTGAGITFLFMATFGALAYFLTQYWQIVQGHSAWTTGFAFVLPSGSVLVGTVAGGKWATRFGVRNTLFIGLTMGVVGTVVLALTLGQDVSYGAIAPSLFLLSLGQGIVFTTMFAAATTGVLPADQGIGSGIATTGQQIGGAVGLAVLIAIADSAGGGDTKDTGQLMDGVTTATWAIAVGIALTFLVVLNLRKPAGDDGAAPADRDGTEPVAPPKPVRATPTA</sequence>
<feature type="transmembrane region" description="Helical" evidence="9">
    <location>
        <begin position="445"/>
        <end position="464"/>
    </location>
</feature>
<dbReference type="EMBL" id="JAAGMD010000187">
    <property type="protein sequence ID" value="NEA85753.1"/>
    <property type="molecule type" value="Genomic_DNA"/>
</dbReference>
<evidence type="ECO:0000256" key="5">
    <source>
        <dbReference type="ARBA" id="ARBA00022989"/>
    </source>
</evidence>
<dbReference type="PANTHER" id="PTHR42718">
    <property type="entry name" value="MAJOR FACILITATOR SUPERFAMILY MULTIDRUG TRANSPORTER MFSC"/>
    <property type="match status" value="1"/>
</dbReference>
<feature type="transmembrane region" description="Helical" evidence="9">
    <location>
        <begin position="116"/>
        <end position="136"/>
    </location>
</feature>
<evidence type="ECO:0000256" key="2">
    <source>
        <dbReference type="ARBA" id="ARBA00022448"/>
    </source>
</evidence>
<evidence type="ECO:0000256" key="7">
    <source>
        <dbReference type="ARBA" id="ARBA00023251"/>
    </source>
</evidence>
<dbReference type="Gene3D" id="1.20.1720.10">
    <property type="entry name" value="Multidrug resistance protein D"/>
    <property type="match status" value="1"/>
</dbReference>
<dbReference type="InterPro" id="IPR020846">
    <property type="entry name" value="MFS_dom"/>
</dbReference>
<evidence type="ECO:0000313" key="11">
    <source>
        <dbReference type="EMBL" id="NEA85753.1"/>
    </source>
</evidence>
<accession>A0A6G3QQI5</accession>
<feature type="transmembrane region" description="Helical" evidence="9">
    <location>
        <begin position="401"/>
        <end position="425"/>
    </location>
</feature>
<dbReference type="GO" id="GO:0005886">
    <property type="term" value="C:plasma membrane"/>
    <property type="evidence" value="ECO:0007669"/>
    <property type="project" value="UniProtKB-SubCell"/>
</dbReference>
<evidence type="ECO:0000256" key="3">
    <source>
        <dbReference type="ARBA" id="ARBA00022475"/>
    </source>
</evidence>
<feature type="transmembrane region" description="Helical" evidence="9">
    <location>
        <begin position="340"/>
        <end position="359"/>
    </location>
</feature>
<comment type="subcellular location">
    <subcellularLocation>
        <location evidence="1">Cell membrane</location>
        <topology evidence="1">Multi-pass membrane protein</topology>
    </subcellularLocation>
</comment>
<dbReference type="InterPro" id="IPR036259">
    <property type="entry name" value="MFS_trans_sf"/>
</dbReference>
<proteinExistence type="predicted"/>
<feature type="transmembrane region" description="Helical" evidence="9">
    <location>
        <begin position="208"/>
        <end position="226"/>
    </location>
</feature>
<feature type="transmembrane region" description="Helical" evidence="9">
    <location>
        <begin position="307"/>
        <end position="328"/>
    </location>
</feature>
<dbReference type="GO" id="GO:0022857">
    <property type="term" value="F:transmembrane transporter activity"/>
    <property type="evidence" value="ECO:0007669"/>
    <property type="project" value="InterPro"/>
</dbReference>
<feature type="domain" description="Major facilitator superfamily (MFS) profile" evidence="10">
    <location>
        <begin position="20"/>
        <end position="469"/>
    </location>
</feature>
<gene>
    <name evidence="11" type="ORF">G3I53_06740</name>
</gene>
<dbReference type="Pfam" id="PF07690">
    <property type="entry name" value="MFS_1"/>
    <property type="match status" value="1"/>
</dbReference>
<keyword evidence="4 9" id="KW-0812">Transmembrane</keyword>
<protein>
    <submittedName>
        <fullName evidence="11">MFS transporter</fullName>
    </submittedName>
</protein>
<evidence type="ECO:0000256" key="4">
    <source>
        <dbReference type="ARBA" id="ARBA00022692"/>
    </source>
</evidence>
<dbReference type="AlphaFoldDB" id="A0A6G3QQI5"/>
<feature type="transmembrane region" description="Helical" evidence="9">
    <location>
        <begin position="86"/>
        <end position="104"/>
    </location>
</feature>
<feature type="transmembrane region" description="Helical" evidence="9">
    <location>
        <begin position="177"/>
        <end position="196"/>
    </location>
</feature>
<comment type="caution">
    <text evidence="11">The sequence shown here is derived from an EMBL/GenBank/DDBJ whole genome shotgun (WGS) entry which is preliminary data.</text>
</comment>
<dbReference type="PANTHER" id="PTHR42718:SF46">
    <property type="entry name" value="BLR6921 PROTEIN"/>
    <property type="match status" value="1"/>
</dbReference>
<dbReference type="Gene3D" id="1.20.1250.20">
    <property type="entry name" value="MFS general substrate transporter like domains"/>
    <property type="match status" value="1"/>
</dbReference>
<keyword evidence="5 9" id="KW-1133">Transmembrane helix</keyword>
<dbReference type="CDD" id="cd17321">
    <property type="entry name" value="MFS_MMR_MDR_like"/>
    <property type="match status" value="1"/>
</dbReference>
<keyword evidence="6 9" id="KW-0472">Membrane</keyword>
<organism evidence="11">
    <name type="scientific">Streptomyces sp. SID14436</name>
    <dbReference type="NCBI Taxonomy" id="2706070"/>
    <lineage>
        <taxon>Bacteria</taxon>
        <taxon>Bacillati</taxon>
        <taxon>Actinomycetota</taxon>
        <taxon>Actinomycetes</taxon>
        <taxon>Kitasatosporales</taxon>
        <taxon>Streptomycetaceae</taxon>
        <taxon>Streptomyces</taxon>
    </lineage>
</organism>
<feature type="transmembrane region" description="Helical" evidence="9">
    <location>
        <begin position="238"/>
        <end position="255"/>
    </location>
</feature>
<evidence type="ECO:0000256" key="9">
    <source>
        <dbReference type="SAM" id="Phobius"/>
    </source>
</evidence>
<feature type="transmembrane region" description="Helical" evidence="9">
    <location>
        <begin position="148"/>
        <end position="171"/>
    </location>
</feature>
<feature type="transmembrane region" description="Helical" evidence="9">
    <location>
        <begin position="365"/>
        <end position="389"/>
    </location>
</feature>
<feature type="region of interest" description="Disordered" evidence="8">
    <location>
        <begin position="470"/>
        <end position="496"/>
    </location>
</feature>
<evidence type="ECO:0000256" key="8">
    <source>
        <dbReference type="SAM" id="MobiDB-lite"/>
    </source>
</evidence>
<dbReference type="GO" id="GO:0046677">
    <property type="term" value="P:response to antibiotic"/>
    <property type="evidence" value="ECO:0007669"/>
    <property type="project" value="UniProtKB-KW"/>
</dbReference>
<evidence type="ECO:0000259" key="10">
    <source>
        <dbReference type="PROSITE" id="PS50850"/>
    </source>
</evidence>
<feature type="transmembrane region" description="Helical" evidence="9">
    <location>
        <begin position="276"/>
        <end position="295"/>
    </location>
</feature>
<reference evidence="11" key="1">
    <citation type="submission" date="2020-01" db="EMBL/GenBank/DDBJ databases">
        <title>Insect and environment-associated Actinomycetes.</title>
        <authorList>
            <person name="Currrie C."/>
            <person name="Chevrette M."/>
            <person name="Carlson C."/>
            <person name="Stubbendieck R."/>
            <person name="Wendt-Pienkowski E."/>
        </authorList>
    </citation>
    <scope>NUCLEOTIDE SEQUENCE</scope>
    <source>
        <strain evidence="11">SID14436</strain>
    </source>
</reference>
<name>A0A6G3QQI5_9ACTN</name>
<dbReference type="SUPFAM" id="SSF103473">
    <property type="entry name" value="MFS general substrate transporter"/>
    <property type="match status" value="1"/>
</dbReference>
<evidence type="ECO:0000256" key="6">
    <source>
        <dbReference type="ARBA" id="ARBA00023136"/>
    </source>
</evidence>
<keyword evidence="3" id="KW-1003">Cell membrane</keyword>
<evidence type="ECO:0000256" key="1">
    <source>
        <dbReference type="ARBA" id="ARBA00004651"/>
    </source>
</evidence>
<keyword evidence="2" id="KW-0813">Transport</keyword>
<dbReference type="InterPro" id="IPR011701">
    <property type="entry name" value="MFS"/>
</dbReference>
<dbReference type="PROSITE" id="PS50850">
    <property type="entry name" value="MFS"/>
    <property type="match status" value="1"/>
</dbReference>
<feature type="transmembrane region" description="Helical" evidence="9">
    <location>
        <begin position="56"/>
        <end position="74"/>
    </location>
</feature>
<keyword evidence="7" id="KW-0046">Antibiotic resistance</keyword>